<sequence>MSSILHSVKYYQLAKRMRSYYCTVKLQSSLDNTMCLGGKNGHRINQYRIIKNIYQFYFEKTDRRYKIDPF</sequence>
<dbReference type="AlphaFoldDB" id="A0A3M7R2U6"/>
<evidence type="ECO:0000313" key="1">
    <source>
        <dbReference type="EMBL" id="RNA17555.1"/>
    </source>
</evidence>
<gene>
    <name evidence="1" type="ORF">BpHYR1_035602</name>
</gene>
<organism evidence="1 2">
    <name type="scientific">Brachionus plicatilis</name>
    <name type="common">Marine rotifer</name>
    <name type="synonym">Brachionus muelleri</name>
    <dbReference type="NCBI Taxonomy" id="10195"/>
    <lineage>
        <taxon>Eukaryota</taxon>
        <taxon>Metazoa</taxon>
        <taxon>Spiralia</taxon>
        <taxon>Gnathifera</taxon>
        <taxon>Rotifera</taxon>
        <taxon>Eurotatoria</taxon>
        <taxon>Monogononta</taxon>
        <taxon>Pseudotrocha</taxon>
        <taxon>Ploima</taxon>
        <taxon>Brachionidae</taxon>
        <taxon>Brachionus</taxon>
    </lineage>
</organism>
<keyword evidence="2" id="KW-1185">Reference proteome</keyword>
<comment type="caution">
    <text evidence="1">The sequence shown here is derived from an EMBL/GenBank/DDBJ whole genome shotgun (WGS) entry which is preliminary data.</text>
</comment>
<accession>A0A3M7R2U6</accession>
<dbReference type="EMBL" id="REGN01004434">
    <property type="protein sequence ID" value="RNA17555.1"/>
    <property type="molecule type" value="Genomic_DNA"/>
</dbReference>
<protein>
    <submittedName>
        <fullName evidence="1">Uncharacterized protein</fullName>
    </submittedName>
</protein>
<name>A0A3M7R2U6_BRAPC</name>
<evidence type="ECO:0000313" key="2">
    <source>
        <dbReference type="Proteomes" id="UP000276133"/>
    </source>
</evidence>
<proteinExistence type="predicted"/>
<reference evidence="1 2" key="1">
    <citation type="journal article" date="2018" name="Sci. Rep.">
        <title>Genomic signatures of local adaptation to the degree of environmental predictability in rotifers.</title>
        <authorList>
            <person name="Franch-Gras L."/>
            <person name="Hahn C."/>
            <person name="Garcia-Roger E.M."/>
            <person name="Carmona M.J."/>
            <person name="Serra M."/>
            <person name="Gomez A."/>
        </authorList>
    </citation>
    <scope>NUCLEOTIDE SEQUENCE [LARGE SCALE GENOMIC DNA]</scope>
    <source>
        <strain evidence="1">HYR1</strain>
    </source>
</reference>
<dbReference type="Proteomes" id="UP000276133">
    <property type="component" value="Unassembled WGS sequence"/>
</dbReference>